<dbReference type="EMBL" id="KM874284">
    <property type="protein sequence ID" value="AJF48836.1"/>
    <property type="molecule type" value="mRNA"/>
</dbReference>
<evidence type="ECO:0000256" key="1">
    <source>
        <dbReference type="ARBA" id="ARBA00023242"/>
    </source>
</evidence>
<keyword evidence="2" id="KW-0862">Zinc</keyword>
<evidence type="ECO:0000256" key="3">
    <source>
        <dbReference type="SAM" id="MobiDB-lite"/>
    </source>
</evidence>
<evidence type="ECO:0000259" key="4">
    <source>
        <dbReference type="PROSITE" id="PS50114"/>
    </source>
</evidence>
<sequence length="582" mass="65370">MEILDLCPGKNTDGEHLSSIPNVGLMPCQSEDCATNDQGSSQDNIPIGFRLKKEPSPVFCISPRPTADESTAMYNYYLTSLPKSATQHSGQESFTIDCEPLSVKCVYDSNYSDPIIDKWGYNMKWKKSNFVQIPQVNAESNVLRSNQPHTETCSGCYLPDYSLCGHDNLSMLDLNIPNTKRGTTTDIFKSNVTETVTNHSQTARSLLSSLQVGGENLYGTYTAPALPGISVLKKKLELYKFSICPIDTSVEINKPPDPHSLFTVGPTDTSLEMNKPLDTPSLYMSPIGTSLEMNTSLDLPSLYMKSPDMIPQEFTITNMIGLPLSCTTRKRPRLLAQKSEENFIKPEINTPCPNFKQYKRSHKFRYPLQPIHNFVHQSTGDKNKNIYTRKKIKKTKSNVASKREEKIRKEQPKPAKLRKPLRSIRSAERCDPNFKGAIVCLKTQVKDENCYLDISACFCNMKSQKNCGLTKKPWQGSGSLASMQEPGNTSEEEGLNIPQSGFCCPNENVSKTCASCSTRRTPLWRDAEDGTPLCNACGIRFKKYRVRCSKCWHIPKKDIKTYPNCPHCGSSLRMSFSRKSQW</sequence>
<dbReference type="Gene3D" id="3.30.50.10">
    <property type="entry name" value="Erythroid Transcription Factor GATA-1, subunit A"/>
    <property type="match status" value="1"/>
</dbReference>
<dbReference type="GO" id="GO:0008270">
    <property type="term" value="F:zinc ion binding"/>
    <property type="evidence" value="ECO:0007669"/>
    <property type="project" value="UniProtKB-KW"/>
</dbReference>
<dbReference type="PROSITE" id="PS50114">
    <property type="entry name" value="GATA_ZN_FINGER_2"/>
    <property type="match status" value="1"/>
</dbReference>
<dbReference type="AlphaFoldDB" id="A0A0C4Y1X9"/>
<dbReference type="PANTHER" id="PTHR47341">
    <property type="entry name" value="GATA-TYPE ZINC FINGER PROTEIN 1"/>
    <property type="match status" value="1"/>
</dbReference>
<feature type="region of interest" description="Disordered" evidence="3">
    <location>
        <begin position="395"/>
        <end position="420"/>
    </location>
</feature>
<protein>
    <submittedName>
        <fullName evidence="5">GATA-type zinc finger protein 1 mRNA</fullName>
    </submittedName>
</protein>
<dbReference type="SUPFAM" id="SSF57716">
    <property type="entry name" value="Glucocorticoid receptor-like (DNA-binding domain)"/>
    <property type="match status" value="1"/>
</dbReference>
<dbReference type="GO" id="GO:0006357">
    <property type="term" value="P:regulation of transcription by RNA polymerase II"/>
    <property type="evidence" value="ECO:0007669"/>
    <property type="project" value="TreeGrafter"/>
</dbReference>
<feature type="compositionally biased region" description="Basic and acidic residues" evidence="3">
    <location>
        <begin position="401"/>
        <end position="413"/>
    </location>
</feature>
<dbReference type="InterPro" id="IPR053116">
    <property type="entry name" value="GATA-type_Znf_Regulator"/>
</dbReference>
<name>A0A0C4Y1X9_PINMG</name>
<dbReference type="Pfam" id="PF00320">
    <property type="entry name" value="GATA"/>
    <property type="match status" value="1"/>
</dbReference>
<keyword evidence="1" id="KW-0539">Nucleus</keyword>
<dbReference type="GO" id="GO:0043565">
    <property type="term" value="F:sequence-specific DNA binding"/>
    <property type="evidence" value="ECO:0007669"/>
    <property type="project" value="InterPro"/>
</dbReference>
<dbReference type="CDD" id="cd00202">
    <property type="entry name" value="ZnF_GATA"/>
    <property type="match status" value="1"/>
</dbReference>
<dbReference type="GO" id="GO:0048599">
    <property type="term" value="P:oocyte development"/>
    <property type="evidence" value="ECO:0007669"/>
    <property type="project" value="TreeGrafter"/>
</dbReference>
<accession>A0A0C4Y1X9</accession>
<dbReference type="GO" id="GO:0005634">
    <property type="term" value="C:nucleus"/>
    <property type="evidence" value="ECO:0007669"/>
    <property type="project" value="TreeGrafter"/>
</dbReference>
<feature type="domain" description="GATA-type" evidence="4">
    <location>
        <begin position="507"/>
        <end position="542"/>
    </location>
</feature>
<organism evidence="5">
    <name type="scientific">Margaritifera margaritifera</name>
    <name type="common">Freshwater pearl mussel</name>
    <dbReference type="NCBI Taxonomy" id="102329"/>
    <lineage>
        <taxon>Eukaryota</taxon>
        <taxon>Metazoa</taxon>
        <taxon>Spiralia</taxon>
        <taxon>Lophotrochozoa</taxon>
        <taxon>Mollusca</taxon>
        <taxon>Bivalvia</taxon>
        <taxon>Autobranchia</taxon>
        <taxon>Pteriomorphia</taxon>
        <taxon>Pterioida</taxon>
        <taxon>Pterioidea</taxon>
        <taxon>Pteriidae</taxon>
        <taxon>Pinctada</taxon>
    </lineage>
</organism>
<dbReference type="InterPro" id="IPR000679">
    <property type="entry name" value="Znf_GATA"/>
</dbReference>
<dbReference type="PANTHER" id="PTHR47341:SF1">
    <property type="entry name" value="GATA-TYPE ZINC FINGER PROTEIN 1"/>
    <property type="match status" value="1"/>
</dbReference>
<evidence type="ECO:0000313" key="5">
    <source>
        <dbReference type="EMBL" id="AJF48836.1"/>
    </source>
</evidence>
<dbReference type="InterPro" id="IPR013088">
    <property type="entry name" value="Znf_NHR/GATA"/>
</dbReference>
<keyword evidence="2" id="KW-0479">Metal-binding</keyword>
<dbReference type="GO" id="GO:0007283">
    <property type="term" value="P:spermatogenesis"/>
    <property type="evidence" value="ECO:0007669"/>
    <property type="project" value="TreeGrafter"/>
</dbReference>
<dbReference type="SMART" id="SM00401">
    <property type="entry name" value="ZnF_GATA"/>
    <property type="match status" value="1"/>
</dbReference>
<keyword evidence="2" id="KW-0863">Zinc-finger</keyword>
<reference evidence="5" key="1">
    <citation type="journal article" date="2014" name="BMC Genomics">
        <title>Gonad transcriptome analysis of pearl oyster Pinctada margaritifera: identification of potential sex differentiation and sex determining genes.</title>
        <authorList>
            <person name="Teaniniuraitemoana V."/>
            <person name="Huvet A."/>
            <person name="Levy P."/>
            <person name="Klopp C."/>
            <person name="Lhuillier E."/>
            <person name="Gaertner-Mazouni N."/>
            <person name="Gueguen Y."/>
            <person name="Le Moullac G."/>
        </authorList>
    </citation>
    <scope>NUCLEOTIDE SEQUENCE</scope>
</reference>
<proteinExistence type="evidence at transcript level"/>
<evidence type="ECO:0000256" key="2">
    <source>
        <dbReference type="PROSITE-ProRule" id="PRU00094"/>
    </source>
</evidence>